<dbReference type="AlphaFoldDB" id="A0A7U9Q1D8"/>
<feature type="region of interest" description="Disordered" evidence="1">
    <location>
        <begin position="1"/>
        <end position="35"/>
    </location>
</feature>
<proteinExistence type="predicted"/>
<sequence>MTHRRPLSNRPERATPRPGATTAAEESSPAPGHADVRIVAASPEAARLVAQTLRDRYAATEQRSYPTDGPDGGTRLHFTVDTARTPGTEGTSPPWPVTGPPHHDELTNAAPRRPLPPTPGEPSGDRRTR</sequence>
<feature type="region of interest" description="Disordered" evidence="1">
    <location>
        <begin position="57"/>
        <end position="129"/>
    </location>
</feature>
<name>A0A7U9Q1D8_9ACTN</name>
<dbReference type="EMBL" id="BHZC01000001">
    <property type="protein sequence ID" value="GCD39548.1"/>
    <property type="molecule type" value="Genomic_DNA"/>
</dbReference>
<evidence type="ECO:0000313" key="3">
    <source>
        <dbReference type="Proteomes" id="UP000287830"/>
    </source>
</evidence>
<evidence type="ECO:0000256" key="1">
    <source>
        <dbReference type="SAM" id="MobiDB-lite"/>
    </source>
</evidence>
<feature type="compositionally biased region" description="Low complexity" evidence="1">
    <location>
        <begin position="16"/>
        <end position="26"/>
    </location>
</feature>
<dbReference type="OrthoDB" id="4251337at2"/>
<dbReference type="RefSeq" id="WP_078659541.1">
    <property type="nucleotide sequence ID" value="NZ_BHZC01000001.1"/>
</dbReference>
<gene>
    <name evidence="2" type="ORF">OEIGOIKO_07404</name>
</gene>
<reference evidence="2 3" key="1">
    <citation type="submission" date="2018-11" db="EMBL/GenBank/DDBJ databases">
        <title>Whole genome sequence of Streptomyces chrestomyceticus NBRC 13444(T).</title>
        <authorList>
            <person name="Komaki H."/>
            <person name="Tamura T."/>
        </authorList>
    </citation>
    <scope>NUCLEOTIDE SEQUENCE [LARGE SCALE GENOMIC DNA]</scope>
    <source>
        <strain evidence="2 3">NBRC 13444</strain>
    </source>
</reference>
<comment type="caution">
    <text evidence="2">The sequence shown here is derived from an EMBL/GenBank/DDBJ whole genome shotgun (WGS) entry which is preliminary data.</text>
</comment>
<dbReference type="GeneID" id="95626067"/>
<accession>A0A7U9Q1D8</accession>
<organism evidence="2 3">
    <name type="scientific">Streptomyces chrestomyceticus JCM 4735</name>
    <dbReference type="NCBI Taxonomy" id="1306181"/>
    <lineage>
        <taxon>Bacteria</taxon>
        <taxon>Bacillati</taxon>
        <taxon>Actinomycetota</taxon>
        <taxon>Actinomycetes</taxon>
        <taxon>Kitasatosporales</taxon>
        <taxon>Streptomycetaceae</taxon>
        <taxon>Streptomyces</taxon>
    </lineage>
</organism>
<evidence type="ECO:0000313" key="2">
    <source>
        <dbReference type="EMBL" id="GCD39548.1"/>
    </source>
</evidence>
<dbReference type="Proteomes" id="UP000287830">
    <property type="component" value="Unassembled WGS sequence"/>
</dbReference>
<protein>
    <submittedName>
        <fullName evidence="2">Uncharacterized protein</fullName>
    </submittedName>
</protein>